<dbReference type="Proteomes" id="UP000781710">
    <property type="component" value="Unassembled WGS sequence"/>
</dbReference>
<dbReference type="Pfam" id="PF08241">
    <property type="entry name" value="Methyltransf_11"/>
    <property type="match status" value="1"/>
</dbReference>
<reference evidence="2 3" key="1">
    <citation type="submission" date="2017-10" db="EMBL/GenBank/DDBJ databases">
        <title>Whole genome sequencing of members of genus Pseudoxanthomonas.</title>
        <authorList>
            <person name="Kumar S."/>
            <person name="Bansal K."/>
            <person name="Kaur A."/>
            <person name="Patil P."/>
            <person name="Sharma S."/>
            <person name="Patil P.B."/>
        </authorList>
    </citation>
    <scope>NUCLEOTIDE SEQUENCE [LARGE SCALE GENOMIC DNA]</scope>
    <source>
        <strain evidence="2 3">DSM 17109</strain>
    </source>
</reference>
<dbReference type="InterPro" id="IPR029063">
    <property type="entry name" value="SAM-dependent_MTases_sf"/>
</dbReference>
<gene>
    <name evidence="2" type="ORF">CSC78_02690</name>
</gene>
<organism evidence="2 3">
    <name type="scientific">Pseudoxanthomonas japonensis</name>
    <dbReference type="NCBI Taxonomy" id="69284"/>
    <lineage>
        <taxon>Bacteria</taxon>
        <taxon>Pseudomonadati</taxon>
        <taxon>Pseudomonadota</taxon>
        <taxon>Gammaproteobacteria</taxon>
        <taxon>Lysobacterales</taxon>
        <taxon>Lysobacteraceae</taxon>
        <taxon>Pseudoxanthomonas</taxon>
    </lineage>
</organism>
<accession>A0ABQ6ZLA0</accession>
<dbReference type="SUPFAM" id="SSF53335">
    <property type="entry name" value="S-adenosyl-L-methionine-dependent methyltransferases"/>
    <property type="match status" value="1"/>
</dbReference>
<proteinExistence type="predicted"/>
<keyword evidence="3" id="KW-1185">Reference proteome</keyword>
<name>A0ABQ6ZLA0_9GAMM</name>
<comment type="caution">
    <text evidence="2">The sequence shown here is derived from an EMBL/GenBank/DDBJ whole genome shotgun (WGS) entry which is preliminary data.</text>
</comment>
<feature type="domain" description="Methyltransferase type 11" evidence="1">
    <location>
        <begin position="88"/>
        <end position="127"/>
    </location>
</feature>
<dbReference type="InterPro" id="IPR013216">
    <property type="entry name" value="Methyltransf_11"/>
</dbReference>
<evidence type="ECO:0000259" key="1">
    <source>
        <dbReference type="Pfam" id="PF08241"/>
    </source>
</evidence>
<evidence type="ECO:0000313" key="2">
    <source>
        <dbReference type="EMBL" id="KAF1727018.1"/>
    </source>
</evidence>
<dbReference type="RefSeq" id="WP_162336370.1">
    <property type="nucleotide sequence ID" value="NZ_JBHSRQ010000004.1"/>
</dbReference>
<protein>
    <recommendedName>
        <fullName evidence="1">Methyltransferase type 11 domain-containing protein</fullName>
    </recommendedName>
</protein>
<dbReference type="Gene3D" id="3.40.50.150">
    <property type="entry name" value="Vaccinia Virus protein VP39"/>
    <property type="match status" value="1"/>
</dbReference>
<dbReference type="EMBL" id="PDWW01000002">
    <property type="protein sequence ID" value="KAF1727018.1"/>
    <property type="molecule type" value="Genomic_DNA"/>
</dbReference>
<sequence length="221" mass="23708">MPAFAFTRQPDALAWFGSERGGPILASEHARISQALTSRTPQPWLWVAPEGAAPSSPASRAPATRGVRLRTTAGAHRLAGQVRCGLPLPLPTEAMGVIVLQHVLDAGDPQPLLQECSRVLEPGGRLWLFVLNPWSPYRLRWRGAGLVPRALPQWRLQLAAAGLVVSEHVLHYGPVWKGVADAPGHGPAPLRAARLLEAEKRVAGLIPPSPVARAWRTAPAA</sequence>
<evidence type="ECO:0000313" key="3">
    <source>
        <dbReference type="Proteomes" id="UP000781710"/>
    </source>
</evidence>